<proteinExistence type="inferred from homology"/>
<dbReference type="Pfam" id="PF00266">
    <property type="entry name" value="Aminotran_5"/>
    <property type="match status" value="1"/>
</dbReference>
<evidence type="ECO:0000313" key="5">
    <source>
        <dbReference type="EMBL" id="BBY40498.1"/>
    </source>
</evidence>
<comment type="catalytic activity">
    <reaction evidence="3">
        <text>S-(hercyn-2-yl)-L-cysteine S-oxide + AH2 + H(+) = ergothioneine + pyruvate + A + NH4(+)</text>
        <dbReference type="Rhea" id="RHEA:42688"/>
        <dbReference type="ChEBI" id="CHEBI:13193"/>
        <dbReference type="ChEBI" id="CHEBI:15361"/>
        <dbReference type="ChEBI" id="CHEBI:15378"/>
        <dbReference type="ChEBI" id="CHEBI:17499"/>
        <dbReference type="ChEBI" id="CHEBI:28938"/>
        <dbReference type="ChEBI" id="CHEBI:82706"/>
        <dbReference type="ChEBI" id="CHEBI:134344"/>
    </reaction>
</comment>
<accession>A0A1X0FUK8</accession>
<dbReference type="Proteomes" id="UP000192760">
    <property type="component" value="Unassembled WGS sequence"/>
</dbReference>
<dbReference type="PANTHER" id="PTHR43586">
    <property type="entry name" value="CYSTEINE DESULFURASE"/>
    <property type="match status" value="1"/>
</dbReference>
<reference evidence="5 8" key="2">
    <citation type="journal article" date="2019" name="Emerg. Microbes Infect.">
        <title>Comprehensive subspecies identification of 175 nontuberculous mycobacteria species based on 7547 genomic profiles.</title>
        <authorList>
            <person name="Matsumoto Y."/>
            <person name="Kinjo T."/>
            <person name="Motooka D."/>
            <person name="Nabeya D."/>
            <person name="Jung N."/>
            <person name="Uechi K."/>
            <person name="Horii T."/>
            <person name="Iida T."/>
            <person name="Fujita J."/>
            <person name="Nakamura S."/>
        </authorList>
    </citation>
    <scope>NUCLEOTIDE SEQUENCE [LARGE SCALE GENOMIC DNA]</scope>
    <source>
        <strain evidence="5 8">JCM 18113</strain>
    </source>
</reference>
<dbReference type="GO" id="GO:0016846">
    <property type="term" value="F:carbon-sulfur lyase activity"/>
    <property type="evidence" value="ECO:0007669"/>
    <property type="project" value="UniProtKB-UniRule"/>
</dbReference>
<evidence type="ECO:0000256" key="1">
    <source>
        <dbReference type="ARBA" id="ARBA00001933"/>
    </source>
</evidence>
<dbReference type="GO" id="GO:0052699">
    <property type="term" value="P:ergothioneine biosynthetic process"/>
    <property type="evidence" value="ECO:0007669"/>
    <property type="project" value="UniProtKB-UniRule"/>
</dbReference>
<feature type="modified residue" description="N6-(pyridoxal phosphate)lysine" evidence="3">
    <location>
        <position position="208"/>
    </location>
</feature>
<dbReference type="STRING" id="560555.BST30_14560"/>
<dbReference type="Gene3D" id="3.90.1150.10">
    <property type="entry name" value="Aspartate Aminotransferase, domain 1"/>
    <property type="match status" value="1"/>
</dbReference>
<feature type="domain" description="Aminotransferase class V" evidence="4">
    <location>
        <begin position="22"/>
        <end position="371"/>
    </location>
</feature>
<name>A0A1X0FUK8_MYCNT</name>
<dbReference type="Proteomes" id="UP000465812">
    <property type="component" value="Chromosome"/>
</dbReference>
<reference evidence="6 7" key="1">
    <citation type="submission" date="2017-02" db="EMBL/GenBank/DDBJ databases">
        <title>The new phylogeny of genus Mycobacterium.</title>
        <authorList>
            <person name="Tortoli E."/>
            <person name="Trovato A."/>
            <person name="Cirillo D.M."/>
        </authorList>
    </citation>
    <scope>NUCLEOTIDE SEQUENCE [LARGE SCALE GENOMIC DNA]</scope>
    <source>
        <strain evidence="6 7">DSM 45255</strain>
    </source>
</reference>
<sequence length="385" mass="40177">MTVGNALADQWRSARPPMAGMHLDNAACSRQSLAVIEATAQHARNESEVGGYVAAEAATPVLDAGRVAFAALTGMSDAEMVFTTGSLNALDLLLGSWPAGRKRLACLPGEYGPNLALMAAHGFDRQLLPTLEDGRVALDDAALALDTDPPDLVHLTAVASHCGVVQPVSMIAQLCRELELPLVVDAAQALGQADCAVGADVTYSSSRKWMAGPRGVGMLGVRRELMESLHPRLAAPDWARKDGSPTVAEQLEFGEANVAARVGFSLALGEHLAYGPQAVHARLAELGGLSRTVLADVAGWTVVEEVEEPSAITTLAPNDGADPQGVRAWLLAERRILTTVAGVQRAPLELTGPVLRISPHVDTTAEDLETFAEALIAATAATSAG</sequence>
<evidence type="ECO:0000259" key="4">
    <source>
        <dbReference type="Pfam" id="PF00266"/>
    </source>
</evidence>
<evidence type="ECO:0000313" key="7">
    <source>
        <dbReference type="Proteomes" id="UP000192760"/>
    </source>
</evidence>
<dbReference type="AlphaFoldDB" id="A0A1X0FUK8"/>
<evidence type="ECO:0000256" key="3">
    <source>
        <dbReference type="HAMAP-Rule" id="MF_02038"/>
    </source>
</evidence>
<dbReference type="InterPro" id="IPR015422">
    <property type="entry name" value="PyrdxlP-dep_Trfase_small"/>
</dbReference>
<evidence type="ECO:0000256" key="2">
    <source>
        <dbReference type="ARBA" id="ARBA00022898"/>
    </source>
</evidence>
<dbReference type="InterPro" id="IPR027563">
    <property type="entry name" value="EgtE"/>
</dbReference>
<dbReference type="EMBL" id="AP022590">
    <property type="protein sequence ID" value="BBY40498.1"/>
    <property type="molecule type" value="Genomic_DNA"/>
</dbReference>
<dbReference type="InterPro" id="IPR000192">
    <property type="entry name" value="Aminotrans_V_dom"/>
</dbReference>
<reference evidence="5" key="3">
    <citation type="submission" date="2020-02" db="EMBL/GenBank/DDBJ databases">
        <authorList>
            <person name="Matsumoto Y."/>
            <person name="Kinjo T."/>
            <person name="Motooka D."/>
            <person name="Nabeya D."/>
            <person name="Jung N."/>
            <person name="Uechi K."/>
            <person name="Horii T."/>
            <person name="Iida T."/>
            <person name="Fujita J."/>
            <person name="Nakamura S."/>
        </authorList>
    </citation>
    <scope>NUCLEOTIDE SEQUENCE</scope>
    <source>
        <strain evidence="5">JCM 18113</strain>
    </source>
</reference>
<protein>
    <recommendedName>
        <fullName evidence="3">Probable hercynylcysteine sulfoxide lyase</fullName>
        <ecNumber evidence="3">4.4.-.-</ecNumber>
    </recommendedName>
</protein>
<comment type="cofactor">
    <cofactor evidence="1 3">
        <name>pyridoxal 5'-phosphate</name>
        <dbReference type="ChEBI" id="CHEBI:597326"/>
    </cofactor>
</comment>
<gene>
    <name evidence="3 5" type="primary">egtE</name>
    <name evidence="6" type="ORF">BST30_14560</name>
    <name evidence="5" type="ORF">MMAN_46320</name>
</gene>
<dbReference type="InterPro" id="IPR015424">
    <property type="entry name" value="PyrdxlP-dep_Trfase"/>
</dbReference>
<dbReference type="EMBL" id="MVHW01000015">
    <property type="protein sequence ID" value="ORB05209.1"/>
    <property type="molecule type" value="Genomic_DNA"/>
</dbReference>
<dbReference type="SUPFAM" id="SSF53383">
    <property type="entry name" value="PLP-dependent transferases"/>
    <property type="match status" value="1"/>
</dbReference>
<dbReference type="HAMAP" id="MF_02038">
    <property type="entry name" value="EgtE"/>
    <property type="match status" value="1"/>
</dbReference>
<organism evidence="6 7">
    <name type="scientific">Mycobacterium mantenii</name>
    <dbReference type="NCBI Taxonomy" id="560555"/>
    <lineage>
        <taxon>Bacteria</taxon>
        <taxon>Bacillati</taxon>
        <taxon>Actinomycetota</taxon>
        <taxon>Actinomycetes</taxon>
        <taxon>Mycobacteriales</taxon>
        <taxon>Mycobacteriaceae</taxon>
        <taxon>Mycobacterium</taxon>
        <taxon>Mycobacterium avium complex (MAC)</taxon>
    </lineage>
</organism>
<dbReference type="PANTHER" id="PTHR43586:SF8">
    <property type="entry name" value="CYSTEINE DESULFURASE 1, CHLOROPLASTIC"/>
    <property type="match status" value="1"/>
</dbReference>
<comment type="pathway">
    <text evidence="3">Amino-acid biosynthesis; ergothioneine biosynthesis.</text>
</comment>
<evidence type="ECO:0000313" key="6">
    <source>
        <dbReference type="EMBL" id="ORB05209.1"/>
    </source>
</evidence>
<dbReference type="UniPathway" id="UPA01014"/>
<dbReference type="InterPro" id="IPR015421">
    <property type="entry name" value="PyrdxlP-dep_Trfase_major"/>
</dbReference>
<keyword evidence="3 5" id="KW-0456">Lyase</keyword>
<dbReference type="NCBIfam" id="TIGR04343">
    <property type="entry name" value="egtE_PLP_lyase"/>
    <property type="match status" value="1"/>
</dbReference>
<dbReference type="EC" id="4.4.-.-" evidence="3"/>
<keyword evidence="8" id="KW-1185">Reference proteome</keyword>
<comment type="function">
    <text evidence="3">Probably catalyzes the conversion of hercynylcysteine sulfoxide to ergothioneine.</text>
</comment>
<comment type="similarity">
    <text evidence="3">Belongs to the class-V pyridoxal-phosphate-dependent aminotransferase family. EgtE subfamily.</text>
</comment>
<keyword evidence="2 3" id="KW-0663">Pyridoxal phosphate</keyword>
<dbReference type="Gene3D" id="3.40.640.10">
    <property type="entry name" value="Type I PLP-dependent aspartate aminotransferase-like (Major domain)"/>
    <property type="match status" value="1"/>
</dbReference>
<evidence type="ECO:0000313" key="8">
    <source>
        <dbReference type="Proteomes" id="UP000465812"/>
    </source>
</evidence>